<comment type="catalytic activity">
    <reaction evidence="1">
        <text>5-oxo-L-proline + ATP + 2 H2O = L-glutamate + ADP + phosphate + H(+)</text>
        <dbReference type="Rhea" id="RHEA:10348"/>
        <dbReference type="ChEBI" id="CHEBI:15377"/>
        <dbReference type="ChEBI" id="CHEBI:15378"/>
        <dbReference type="ChEBI" id="CHEBI:29985"/>
        <dbReference type="ChEBI" id="CHEBI:30616"/>
        <dbReference type="ChEBI" id="CHEBI:43474"/>
        <dbReference type="ChEBI" id="CHEBI:58402"/>
        <dbReference type="ChEBI" id="CHEBI:456216"/>
        <dbReference type="EC" id="3.5.2.9"/>
    </reaction>
</comment>
<dbReference type="EMBL" id="JACNJD010000379">
    <property type="protein sequence ID" value="MBC8179370.1"/>
    <property type="molecule type" value="Genomic_DNA"/>
</dbReference>
<dbReference type="GO" id="GO:0005524">
    <property type="term" value="F:ATP binding"/>
    <property type="evidence" value="ECO:0007669"/>
    <property type="project" value="UniProtKB-UniRule"/>
</dbReference>
<dbReference type="PANTHER" id="PTHR30292">
    <property type="entry name" value="UNCHARACTERIZED PROTEIN YBGL-RELATED"/>
    <property type="match status" value="1"/>
</dbReference>
<dbReference type="GO" id="GO:0017168">
    <property type="term" value="F:5-oxoprolinase (ATP-hydrolyzing) activity"/>
    <property type="evidence" value="ECO:0007669"/>
    <property type="project" value="UniProtKB-UniRule"/>
</dbReference>
<organism evidence="2 3">
    <name type="scientific">Candidatus Desulfacyla euxinica</name>
    <dbReference type="NCBI Taxonomy" id="2841693"/>
    <lineage>
        <taxon>Bacteria</taxon>
        <taxon>Deltaproteobacteria</taxon>
        <taxon>Candidatus Desulfacyla</taxon>
    </lineage>
</organism>
<protein>
    <recommendedName>
        <fullName evidence="1">5-oxoprolinase subunit A</fullName>
        <shortName evidence="1">5-OPase subunit A</shortName>
        <ecNumber evidence="1">3.5.2.9</ecNumber>
    </recommendedName>
    <alternativeName>
        <fullName evidence="1">5-oxoprolinase (ATP-hydrolyzing) subunit A</fullName>
    </alternativeName>
</protein>
<gene>
    <name evidence="1" type="primary">pxpA</name>
    <name evidence="2" type="ORF">H8E19_18350</name>
</gene>
<keyword evidence="1" id="KW-0378">Hydrolase</keyword>
<evidence type="ECO:0000256" key="1">
    <source>
        <dbReference type="HAMAP-Rule" id="MF_00691"/>
    </source>
</evidence>
<keyword evidence="1" id="KW-0547">Nucleotide-binding</keyword>
<dbReference type="Proteomes" id="UP000650524">
    <property type="component" value="Unassembled WGS sequence"/>
</dbReference>
<keyword evidence="1" id="KW-0067">ATP-binding</keyword>
<dbReference type="SUPFAM" id="SSF88713">
    <property type="entry name" value="Glycoside hydrolase/deacetylase"/>
    <property type="match status" value="1"/>
</dbReference>
<dbReference type="AlphaFoldDB" id="A0A8J6N430"/>
<name>A0A8J6N430_9DELT</name>
<dbReference type="PANTHER" id="PTHR30292:SF0">
    <property type="entry name" value="5-OXOPROLINASE SUBUNIT A"/>
    <property type="match status" value="1"/>
</dbReference>
<dbReference type="Gene3D" id="3.20.20.370">
    <property type="entry name" value="Glycoside hydrolase/deacetylase"/>
    <property type="match status" value="1"/>
</dbReference>
<dbReference type="NCBIfam" id="NF003814">
    <property type="entry name" value="PRK05406.1-3"/>
    <property type="match status" value="1"/>
</dbReference>
<evidence type="ECO:0000313" key="2">
    <source>
        <dbReference type="EMBL" id="MBC8179370.1"/>
    </source>
</evidence>
<proteinExistence type="inferred from homology"/>
<dbReference type="InterPro" id="IPR005501">
    <property type="entry name" value="LamB/YcsF/PxpA-like"/>
</dbReference>
<dbReference type="NCBIfam" id="NF003816">
    <property type="entry name" value="PRK05406.1-5"/>
    <property type="match status" value="1"/>
</dbReference>
<comment type="similarity">
    <text evidence="1">Belongs to the LamB/PxpA family.</text>
</comment>
<dbReference type="InterPro" id="IPR011330">
    <property type="entry name" value="Glyco_hydro/deAcase_b/a-brl"/>
</dbReference>
<evidence type="ECO:0000313" key="3">
    <source>
        <dbReference type="Proteomes" id="UP000650524"/>
    </source>
</evidence>
<comment type="function">
    <text evidence="1">Catalyzes the cleavage of 5-oxoproline to form L-glutamate coupled to the hydrolysis of ATP to ADP and inorganic phosphate.</text>
</comment>
<dbReference type="CDD" id="cd10787">
    <property type="entry name" value="LamB_YcsF_like"/>
    <property type="match status" value="1"/>
</dbReference>
<comment type="subunit">
    <text evidence="1">Forms a complex composed of PxpA, PxpB and PxpC.</text>
</comment>
<sequence>MPQRNKIDLNSDVGESFGIYKLGLDEEVIPLISSANIACGFHAGDPTVMNRTISLAKENGVGAGAHPGFPDLIGFGRRNMDATLEEIKEYVTYQVGALQAFATAKGVSLQHVKPHGALYNMAVQNVEVWDAAAEAIAALDRNLILVVLAGLNRSKIETIAARHSIRIAFEFFADRAYNPDGSLVSRREAGAVLHNSEEVAERVVKMVMEGLVIAIDGSEIRLEADTICVHGDNPEAVGLVKNIRESLIASGIEVVPMGTFL</sequence>
<dbReference type="Pfam" id="PF03746">
    <property type="entry name" value="LamB_YcsF"/>
    <property type="match status" value="1"/>
</dbReference>
<dbReference type="HAMAP" id="MF_00691">
    <property type="entry name" value="PxpA"/>
    <property type="match status" value="1"/>
</dbReference>
<dbReference type="GO" id="GO:0005975">
    <property type="term" value="P:carbohydrate metabolic process"/>
    <property type="evidence" value="ECO:0007669"/>
    <property type="project" value="InterPro"/>
</dbReference>
<reference evidence="2 3" key="1">
    <citation type="submission" date="2020-08" db="EMBL/GenBank/DDBJ databases">
        <title>Bridging the membrane lipid divide: bacteria of the FCB group superphylum have the potential to synthesize archaeal ether lipids.</title>
        <authorList>
            <person name="Villanueva L."/>
            <person name="Von Meijenfeldt F.A.B."/>
            <person name="Westbye A.B."/>
            <person name="Yadav S."/>
            <person name="Hopmans E.C."/>
            <person name="Dutilh B.E."/>
            <person name="Sinninghe Damste J.S."/>
        </authorList>
    </citation>
    <scope>NUCLEOTIDE SEQUENCE [LARGE SCALE GENOMIC DNA]</scope>
    <source>
        <strain evidence="2">NIOZ-UU27</strain>
    </source>
</reference>
<accession>A0A8J6N430</accession>
<dbReference type="EC" id="3.5.2.9" evidence="1"/>
<comment type="caution">
    <text evidence="2">The sequence shown here is derived from an EMBL/GenBank/DDBJ whole genome shotgun (WGS) entry which is preliminary data.</text>
</comment>